<dbReference type="CDD" id="cd00780">
    <property type="entry name" value="NTF2"/>
    <property type="match status" value="1"/>
</dbReference>
<evidence type="ECO:0000259" key="4">
    <source>
        <dbReference type="PROSITE" id="PS50102"/>
    </source>
</evidence>
<evidence type="ECO:0000256" key="1">
    <source>
        <dbReference type="ARBA" id="ARBA00022884"/>
    </source>
</evidence>
<feature type="domain" description="NTF2" evidence="5">
    <location>
        <begin position="41"/>
        <end position="162"/>
    </location>
</feature>
<accession>A0A6D2LIG3</accession>
<dbReference type="Gene3D" id="3.10.450.50">
    <property type="match status" value="1"/>
</dbReference>
<dbReference type="SUPFAM" id="SSF54427">
    <property type="entry name" value="NTF2-like"/>
    <property type="match status" value="1"/>
</dbReference>
<dbReference type="SUPFAM" id="SSF54928">
    <property type="entry name" value="RNA-binding domain, RBD"/>
    <property type="match status" value="1"/>
</dbReference>
<dbReference type="EMBL" id="CACVBM020001849">
    <property type="protein sequence ID" value="CAA7061050.1"/>
    <property type="molecule type" value="Genomic_DNA"/>
</dbReference>
<dbReference type="AlphaFoldDB" id="A0A6D2LIG3"/>
<dbReference type="PROSITE" id="PS50102">
    <property type="entry name" value="RRM"/>
    <property type="match status" value="1"/>
</dbReference>
<evidence type="ECO:0000256" key="2">
    <source>
        <dbReference type="PROSITE-ProRule" id="PRU00176"/>
    </source>
</evidence>
<dbReference type="InterPro" id="IPR012677">
    <property type="entry name" value="Nucleotide-bd_a/b_plait_sf"/>
</dbReference>
<dbReference type="InterPro" id="IPR002075">
    <property type="entry name" value="NTF2_dom"/>
</dbReference>
<dbReference type="InterPro" id="IPR035979">
    <property type="entry name" value="RBD_domain_sf"/>
</dbReference>
<evidence type="ECO:0000256" key="3">
    <source>
        <dbReference type="SAM" id="MobiDB-lite"/>
    </source>
</evidence>
<protein>
    <recommendedName>
        <fullName evidence="8">RRM domain-containing protein</fullName>
    </recommendedName>
</protein>
<keyword evidence="1 2" id="KW-0694">RNA-binding</keyword>
<dbReference type="OrthoDB" id="6507044at2759"/>
<dbReference type="PANTHER" id="PTHR10693:SF79">
    <property type="entry name" value="NUCLEAR TRANSPORT FACTOR 2 (NTF2) FAMILY PROTEIN"/>
    <property type="match status" value="1"/>
</dbReference>
<evidence type="ECO:0000259" key="5">
    <source>
        <dbReference type="PROSITE" id="PS50177"/>
    </source>
</evidence>
<feature type="compositionally biased region" description="Gly residues" evidence="3">
    <location>
        <begin position="418"/>
        <end position="427"/>
    </location>
</feature>
<dbReference type="PROSITE" id="PS50177">
    <property type="entry name" value="NTF2_DOMAIN"/>
    <property type="match status" value="1"/>
</dbReference>
<dbReference type="InterPro" id="IPR018222">
    <property type="entry name" value="Nuclear_transport_factor_2_euk"/>
</dbReference>
<organism evidence="6 7">
    <name type="scientific">Microthlaspi erraticum</name>
    <dbReference type="NCBI Taxonomy" id="1685480"/>
    <lineage>
        <taxon>Eukaryota</taxon>
        <taxon>Viridiplantae</taxon>
        <taxon>Streptophyta</taxon>
        <taxon>Embryophyta</taxon>
        <taxon>Tracheophyta</taxon>
        <taxon>Spermatophyta</taxon>
        <taxon>Magnoliopsida</taxon>
        <taxon>eudicotyledons</taxon>
        <taxon>Gunneridae</taxon>
        <taxon>Pentapetalae</taxon>
        <taxon>rosids</taxon>
        <taxon>malvids</taxon>
        <taxon>Brassicales</taxon>
        <taxon>Brassicaceae</taxon>
        <taxon>Coluteocarpeae</taxon>
        <taxon>Microthlaspi</taxon>
    </lineage>
</organism>
<dbReference type="Proteomes" id="UP000467841">
    <property type="component" value="Unassembled WGS sequence"/>
</dbReference>
<reference evidence="6" key="1">
    <citation type="submission" date="2020-01" db="EMBL/GenBank/DDBJ databases">
        <authorList>
            <person name="Mishra B."/>
        </authorList>
    </citation>
    <scope>NUCLEOTIDE SEQUENCE [LARGE SCALE GENOMIC DNA]</scope>
</reference>
<dbReference type="InterPro" id="IPR039539">
    <property type="entry name" value="Ras_GTPase_bind_prot"/>
</dbReference>
<feature type="compositionally biased region" description="Low complexity" evidence="3">
    <location>
        <begin position="396"/>
        <end position="409"/>
    </location>
</feature>
<feature type="domain" description="RRM" evidence="4">
    <location>
        <begin position="299"/>
        <end position="379"/>
    </location>
</feature>
<feature type="region of interest" description="Disordered" evidence="3">
    <location>
        <begin position="377"/>
        <end position="478"/>
    </location>
</feature>
<gene>
    <name evidence="6" type="ORF">MERR_LOCUS48286</name>
</gene>
<evidence type="ECO:0000313" key="6">
    <source>
        <dbReference type="EMBL" id="CAA7061050.1"/>
    </source>
</evidence>
<dbReference type="InterPro" id="IPR000504">
    <property type="entry name" value="RRM_dom"/>
</dbReference>
<dbReference type="SMART" id="SM00360">
    <property type="entry name" value="RRM"/>
    <property type="match status" value="1"/>
</dbReference>
<evidence type="ECO:0008006" key="8">
    <source>
        <dbReference type="Google" id="ProtNLM"/>
    </source>
</evidence>
<name>A0A6D2LIG3_9BRAS</name>
<dbReference type="GO" id="GO:0005829">
    <property type="term" value="C:cytosol"/>
    <property type="evidence" value="ECO:0007669"/>
    <property type="project" value="TreeGrafter"/>
</dbReference>
<proteinExistence type="predicted"/>
<dbReference type="InterPro" id="IPR032710">
    <property type="entry name" value="NTF2-like_dom_sf"/>
</dbReference>
<dbReference type="GO" id="GO:0003729">
    <property type="term" value="F:mRNA binding"/>
    <property type="evidence" value="ECO:0007669"/>
    <property type="project" value="TreeGrafter"/>
</dbReference>
<sequence length="478" mass="50948">SQPFSLPESTGDSPRSIFLCRQQLKCADMATEEAVPTANQVSDAFVQQYFKIIEQSPENARRLYADASVVTRPGPDGSMISFKSAEAINEHFVSSGYESTTFEVVSIDSQNSVKDGIFIMVVGFSTGKDKSKRKFSQMFYLAHDAGHENPNSYSVFNDIFRYVAEEASAPVTLPAAESVAETEIAKPAKAVERSVNAAQVKKVAAPSLANGNIKHSDEKAVAAPVDGAKVSYAAMVQTMAKNAAPFQVKAASVQVQTPKHVAQPRAVAAASPKAPAAALSKSEKRSDYKNKRIIEEPGTSIFVANLPLDAVSPQLHDLFKDFGPIKEHGAQVRSSKETGYCFGFVAFESTASVQSVLKAAKSHPFWLGDHKLRVKEKQVDYDGSRQSGGRNGAGGRRAAQNGSASANGGDEFKTVGKPSGGKTGNGNGSVTQNGSASAEGGDDDDFTVVVNSRKRGNRNERRGDNNNNQRSSEGVVKA</sequence>
<keyword evidence="7" id="KW-1185">Reference proteome</keyword>
<evidence type="ECO:0000313" key="7">
    <source>
        <dbReference type="Proteomes" id="UP000467841"/>
    </source>
</evidence>
<dbReference type="GO" id="GO:1990904">
    <property type="term" value="C:ribonucleoprotein complex"/>
    <property type="evidence" value="ECO:0007669"/>
    <property type="project" value="TreeGrafter"/>
</dbReference>
<dbReference type="Pfam" id="PF02136">
    <property type="entry name" value="NTF2"/>
    <property type="match status" value="1"/>
</dbReference>
<dbReference type="Gene3D" id="3.30.70.330">
    <property type="match status" value="1"/>
</dbReference>
<comment type="caution">
    <text evidence="6">The sequence shown here is derived from an EMBL/GenBank/DDBJ whole genome shotgun (WGS) entry which is preliminary data.</text>
</comment>
<dbReference type="Pfam" id="PF00076">
    <property type="entry name" value="RRM_1"/>
    <property type="match status" value="1"/>
</dbReference>
<feature type="non-terminal residue" evidence="6">
    <location>
        <position position="1"/>
    </location>
</feature>
<dbReference type="PANTHER" id="PTHR10693">
    <property type="entry name" value="RAS GTPASE-ACTIVATING PROTEIN-BINDING PROTEIN"/>
    <property type="match status" value="1"/>
</dbReference>